<evidence type="ECO:0000256" key="4">
    <source>
        <dbReference type="ARBA" id="ARBA00022490"/>
    </source>
</evidence>
<evidence type="ECO:0000313" key="13">
    <source>
        <dbReference type="EMBL" id="KAG7491349.1"/>
    </source>
</evidence>
<protein>
    <recommendedName>
        <fullName evidence="12">Pyrin domain-containing protein</fullName>
    </recommendedName>
</protein>
<evidence type="ECO:0000256" key="3">
    <source>
        <dbReference type="ARBA" id="ARBA00004496"/>
    </source>
</evidence>
<evidence type="ECO:0000256" key="9">
    <source>
        <dbReference type="ARBA" id="ARBA00023139"/>
    </source>
</evidence>
<keyword evidence="8" id="KW-0472">Membrane</keyword>
<evidence type="ECO:0000256" key="6">
    <source>
        <dbReference type="ARBA" id="ARBA00022737"/>
    </source>
</evidence>
<dbReference type="Pfam" id="PF02758">
    <property type="entry name" value="PYRIN"/>
    <property type="match status" value="1"/>
</dbReference>
<dbReference type="PANTHER" id="PTHR45690">
    <property type="entry name" value="NACHT, LRR AND PYD DOMAINS-CONTAINING PROTEIN 12"/>
    <property type="match status" value="1"/>
</dbReference>
<evidence type="ECO:0000256" key="10">
    <source>
        <dbReference type="ARBA" id="ARBA00023242"/>
    </source>
</evidence>
<evidence type="ECO:0000256" key="7">
    <source>
        <dbReference type="ARBA" id="ARBA00022859"/>
    </source>
</evidence>
<comment type="subcellular location">
    <subcellularLocation>
        <location evidence="3">Cytoplasm</location>
    </subcellularLocation>
    <subcellularLocation>
        <location evidence="2">Endomembrane system</location>
    </subcellularLocation>
    <subcellularLocation>
        <location evidence="1">Nucleus</location>
    </subcellularLocation>
</comment>
<dbReference type="OrthoDB" id="10058437at2759"/>
<keyword evidence="9" id="KW-0564">Palmitate</keyword>
<dbReference type="SUPFAM" id="SSF47986">
    <property type="entry name" value="DEATH domain"/>
    <property type="match status" value="1"/>
</dbReference>
<dbReference type="GO" id="GO:0005576">
    <property type="term" value="C:extracellular region"/>
    <property type="evidence" value="ECO:0007669"/>
    <property type="project" value="UniProtKB-SubCell"/>
</dbReference>
<evidence type="ECO:0000256" key="2">
    <source>
        <dbReference type="ARBA" id="ARBA00004308"/>
    </source>
</evidence>
<evidence type="ECO:0000259" key="12">
    <source>
        <dbReference type="PROSITE" id="PS50824"/>
    </source>
</evidence>
<dbReference type="Pfam" id="PF14484">
    <property type="entry name" value="FISNA"/>
    <property type="match status" value="1"/>
</dbReference>
<keyword evidence="11" id="KW-0449">Lipoprotein</keyword>
<feature type="domain" description="Pyrin" evidence="12">
    <location>
        <begin position="1"/>
        <end position="49"/>
    </location>
</feature>
<dbReference type="InterPro" id="IPR004020">
    <property type="entry name" value="DAPIN"/>
</dbReference>
<name>A0A9D3TJ23_MEGAT</name>
<dbReference type="SMART" id="SM01288">
    <property type="entry name" value="FISNA"/>
    <property type="match status" value="1"/>
</dbReference>
<dbReference type="Gene3D" id="1.10.533.10">
    <property type="entry name" value="Death Domain, Fas"/>
    <property type="match status" value="1"/>
</dbReference>
<reference evidence="13" key="1">
    <citation type="submission" date="2021-01" db="EMBL/GenBank/DDBJ databases">
        <authorList>
            <person name="Zahm M."/>
            <person name="Roques C."/>
            <person name="Cabau C."/>
            <person name="Klopp C."/>
            <person name="Donnadieu C."/>
            <person name="Jouanno E."/>
            <person name="Lampietro C."/>
            <person name="Louis A."/>
            <person name="Herpin A."/>
            <person name="Echchiki A."/>
            <person name="Berthelot C."/>
            <person name="Parey E."/>
            <person name="Roest-Crollius H."/>
            <person name="Braasch I."/>
            <person name="Postlethwait J."/>
            <person name="Bobe J."/>
            <person name="Montfort J."/>
            <person name="Bouchez O."/>
            <person name="Begum T."/>
            <person name="Mejri S."/>
            <person name="Adams A."/>
            <person name="Chen W.-J."/>
            <person name="Guiguen Y."/>
        </authorList>
    </citation>
    <scope>NUCLEOTIDE SEQUENCE</scope>
    <source>
        <strain evidence="13">YG-15Mar2019-1</strain>
        <tissue evidence="13">Brain</tissue>
    </source>
</reference>
<keyword evidence="10" id="KW-0539">Nucleus</keyword>
<keyword evidence="6" id="KW-0677">Repeat</keyword>
<evidence type="ECO:0000256" key="11">
    <source>
        <dbReference type="ARBA" id="ARBA00023288"/>
    </source>
</evidence>
<organism evidence="13 14">
    <name type="scientific">Megalops atlanticus</name>
    <name type="common">Tarpon</name>
    <name type="synonym">Clupea gigantea</name>
    <dbReference type="NCBI Taxonomy" id="7932"/>
    <lineage>
        <taxon>Eukaryota</taxon>
        <taxon>Metazoa</taxon>
        <taxon>Chordata</taxon>
        <taxon>Craniata</taxon>
        <taxon>Vertebrata</taxon>
        <taxon>Euteleostomi</taxon>
        <taxon>Actinopterygii</taxon>
        <taxon>Neopterygii</taxon>
        <taxon>Teleostei</taxon>
        <taxon>Elopiformes</taxon>
        <taxon>Megalopidae</taxon>
        <taxon>Megalops</taxon>
    </lineage>
</organism>
<dbReference type="GO" id="GO:0005783">
    <property type="term" value="C:endoplasmic reticulum"/>
    <property type="evidence" value="ECO:0007669"/>
    <property type="project" value="UniProtKB-SubCell"/>
</dbReference>
<dbReference type="InterPro" id="IPR050637">
    <property type="entry name" value="NLRP_innate_immun_reg"/>
</dbReference>
<evidence type="ECO:0000256" key="5">
    <source>
        <dbReference type="ARBA" id="ARBA00022588"/>
    </source>
</evidence>
<dbReference type="AlphaFoldDB" id="A0A9D3TJ23"/>
<keyword evidence="7" id="KW-0391">Immunity</keyword>
<dbReference type="PROSITE" id="PS50824">
    <property type="entry name" value="DAPIN"/>
    <property type="match status" value="1"/>
</dbReference>
<dbReference type="InterPro" id="IPR029495">
    <property type="entry name" value="NACHT-assoc"/>
</dbReference>
<comment type="caution">
    <text evidence="13">The sequence shown here is derived from an EMBL/GenBank/DDBJ whole genome shotgun (WGS) entry which is preliminary data.</text>
</comment>
<gene>
    <name evidence="13" type="ORF">MATL_G00002690</name>
</gene>
<proteinExistence type="predicted"/>
<evidence type="ECO:0000256" key="8">
    <source>
        <dbReference type="ARBA" id="ARBA00023136"/>
    </source>
</evidence>
<keyword evidence="5" id="KW-0399">Innate immunity</keyword>
<keyword evidence="14" id="KW-1185">Reference proteome</keyword>
<dbReference type="InterPro" id="IPR011029">
    <property type="entry name" value="DEATH-like_dom_sf"/>
</dbReference>
<sequence>MLEDASVTKVVDAMIERYGEGRAVNVTLNILRKMNQNSLVPELERETDGQTNLVVVQQELRESLMKYRCIYEGKAEQGNQSHLSNIYTEIYIMEGESGPIRDKHEVRKIEGVFTKRQDSA</sequence>
<evidence type="ECO:0000256" key="1">
    <source>
        <dbReference type="ARBA" id="ARBA00004123"/>
    </source>
</evidence>
<evidence type="ECO:0000313" key="14">
    <source>
        <dbReference type="Proteomes" id="UP001046870"/>
    </source>
</evidence>
<accession>A0A9D3TJ23</accession>
<keyword evidence="4" id="KW-0963">Cytoplasm</keyword>
<dbReference type="GO" id="GO:0016787">
    <property type="term" value="F:hydrolase activity"/>
    <property type="evidence" value="ECO:0007669"/>
    <property type="project" value="UniProtKB-KW"/>
</dbReference>
<dbReference type="EMBL" id="JAFDVH010000001">
    <property type="protein sequence ID" value="KAG7491349.1"/>
    <property type="molecule type" value="Genomic_DNA"/>
</dbReference>
<dbReference type="Proteomes" id="UP001046870">
    <property type="component" value="Chromosome 1"/>
</dbReference>
<dbReference type="PANTHER" id="PTHR45690:SF19">
    <property type="entry name" value="NACHT, LRR AND PYD DOMAINS-CONTAINING PROTEIN 3"/>
    <property type="match status" value="1"/>
</dbReference>